<gene>
    <name evidence="1" type="ORF">BOLC2T10909H</name>
</gene>
<reference evidence="1" key="1">
    <citation type="submission" date="2018-11" db="EMBL/GenBank/DDBJ databases">
        <authorList>
            <consortium name="Genoscope - CEA"/>
            <person name="William W."/>
        </authorList>
    </citation>
    <scope>NUCLEOTIDE SEQUENCE</scope>
</reference>
<name>A0A3P6DDU7_BRAOL</name>
<dbReference type="EMBL" id="LR031874">
    <property type="protein sequence ID" value="VDD25526.1"/>
    <property type="molecule type" value="Genomic_DNA"/>
</dbReference>
<evidence type="ECO:0000313" key="1">
    <source>
        <dbReference type="EMBL" id="VDD25526.1"/>
    </source>
</evidence>
<sequence>MHPNMRVSDLINQESKEWDIGLLEDYVHPDDIPLIRSMAISSISSTHRRDILGCSKSIEARRRKGNTGTEHH</sequence>
<protein>
    <submittedName>
        <fullName evidence="1">Uncharacterized protein</fullName>
    </submittedName>
</protein>
<accession>A0A3P6DDU7</accession>
<dbReference type="AlphaFoldDB" id="A0A3P6DDU7"/>
<organism evidence="1">
    <name type="scientific">Brassica oleracea</name>
    <name type="common">Wild cabbage</name>
    <dbReference type="NCBI Taxonomy" id="3712"/>
    <lineage>
        <taxon>Eukaryota</taxon>
        <taxon>Viridiplantae</taxon>
        <taxon>Streptophyta</taxon>
        <taxon>Embryophyta</taxon>
        <taxon>Tracheophyta</taxon>
        <taxon>Spermatophyta</taxon>
        <taxon>Magnoliopsida</taxon>
        <taxon>eudicotyledons</taxon>
        <taxon>Gunneridae</taxon>
        <taxon>Pentapetalae</taxon>
        <taxon>rosids</taxon>
        <taxon>malvids</taxon>
        <taxon>Brassicales</taxon>
        <taxon>Brassicaceae</taxon>
        <taxon>Brassiceae</taxon>
        <taxon>Brassica</taxon>
    </lineage>
</organism>
<proteinExistence type="predicted"/>